<protein>
    <submittedName>
        <fullName evidence="1">Uncharacterized protein</fullName>
    </submittedName>
</protein>
<dbReference type="Proteomes" id="UP000798662">
    <property type="component" value="Chromosome 1"/>
</dbReference>
<proteinExistence type="predicted"/>
<keyword evidence="2" id="KW-1185">Reference proteome</keyword>
<organism evidence="1 2">
    <name type="scientific">Pyropia yezoensis</name>
    <name type="common">Susabi-nori</name>
    <name type="synonym">Porphyra yezoensis</name>
    <dbReference type="NCBI Taxonomy" id="2788"/>
    <lineage>
        <taxon>Eukaryota</taxon>
        <taxon>Rhodophyta</taxon>
        <taxon>Bangiophyceae</taxon>
        <taxon>Bangiales</taxon>
        <taxon>Bangiaceae</taxon>
        <taxon>Pyropia</taxon>
    </lineage>
</organism>
<dbReference type="EMBL" id="CM020618">
    <property type="protein sequence ID" value="KAK1860987.1"/>
    <property type="molecule type" value="Genomic_DNA"/>
</dbReference>
<evidence type="ECO:0000313" key="2">
    <source>
        <dbReference type="Proteomes" id="UP000798662"/>
    </source>
</evidence>
<evidence type="ECO:0000313" key="1">
    <source>
        <dbReference type="EMBL" id="KAK1860987.1"/>
    </source>
</evidence>
<gene>
    <name evidence="1" type="ORF">I4F81_003574</name>
</gene>
<accession>A0ACC3BSU1</accession>
<comment type="caution">
    <text evidence="1">The sequence shown here is derived from an EMBL/GenBank/DDBJ whole genome shotgun (WGS) entry which is preliminary data.</text>
</comment>
<reference evidence="1" key="1">
    <citation type="submission" date="2019-11" db="EMBL/GenBank/DDBJ databases">
        <title>Nori genome reveals adaptations in red seaweeds to the harsh intertidal environment.</title>
        <authorList>
            <person name="Wang D."/>
            <person name="Mao Y."/>
        </authorList>
    </citation>
    <scope>NUCLEOTIDE SEQUENCE</scope>
    <source>
        <tissue evidence="1">Gametophyte</tissue>
    </source>
</reference>
<sequence length="159" mass="16534">MWSTALWMLSTVGGPDGGGFTLDVVRLDGSHCFLTAVSLTAPSASGVAGAPPDTLLVASVARGMVAHGSAGVRRVPGPPPSPVTAELQAPVRALAVIAGRVVAGVGTTLRVFELAKRRLLRKADLRRAVPNLVVALAVSAPDRLWVADVQSSPQKRRWM</sequence>
<name>A0ACC3BSU1_PYRYE</name>